<evidence type="ECO:0000256" key="2">
    <source>
        <dbReference type="ARBA" id="ARBA00022496"/>
    </source>
</evidence>
<comment type="similarity">
    <text evidence="1">Belongs to the bacterial solute-binding protein 1 family.</text>
</comment>
<gene>
    <name evidence="4" type="ORF">IFO66_13535</name>
</gene>
<keyword evidence="2" id="KW-0410">Iron transport</keyword>
<name>A0ABR9B047_9BACL</name>
<dbReference type="PANTHER" id="PTHR30006:SF15">
    <property type="entry name" value="IRON-UTILIZATION PERIPLASMIC PROTEIN"/>
    <property type="match status" value="1"/>
</dbReference>
<dbReference type="RefSeq" id="WP_192025661.1">
    <property type="nucleotide sequence ID" value="NZ_JACYTN010000010.1"/>
</dbReference>
<protein>
    <submittedName>
        <fullName evidence="4">Extracellular solute-binding protein</fullName>
    </submittedName>
</protein>
<dbReference type="Gene3D" id="3.40.190.10">
    <property type="entry name" value="Periplasmic binding protein-like II"/>
    <property type="match status" value="2"/>
</dbReference>
<dbReference type="SUPFAM" id="SSF53850">
    <property type="entry name" value="Periplasmic binding protein-like II"/>
    <property type="match status" value="1"/>
</dbReference>
<dbReference type="Proteomes" id="UP000634529">
    <property type="component" value="Unassembled WGS sequence"/>
</dbReference>
<dbReference type="InterPro" id="IPR026045">
    <property type="entry name" value="Ferric-bd"/>
</dbReference>
<reference evidence="4 5" key="1">
    <citation type="submission" date="2020-09" db="EMBL/GenBank/DDBJ databases">
        <title>Paenibacillus sp. CAU 1523 isolated from sand of Haeundae Beach.</title>
        <authorList>
            <person name="Kim W."/>
        </authorList>
    </citation>
    <scope>NUCLEOTIDE SEQUENCE [LARGE SCALE GENOMIC DNA]</scope>
    <source>
        <strain evidence="4 5">CAU 1523</strain>
    </source>
</reference>
<organism evidence="4 5">
    <name type="scientific">Paenibacillus arenosi</name>
    <dbReference type="NCBI Taxonomy" id="2774142"/>
    <lineage>
        <taxon>Bacteria</taxon>
        <taxon>Bacillati</taxon>
        <taxon>Bacillota</taxon>
        <taxon>Bacilli</taxon>
        <taxon>Bacillales</taxon>
        <taxon>Paenibacillaceae</taxon>
        <taxon>Paenibacillus</taxon>
    </lineage>
</organism>
<dbReference type="PANTHER" id="PTHR30006">
    <property type="entry name" value="THIAMINE-BINDING PERIPLASMIC PROTEIN-RELATED"/>
    <property type="match status" value="1"/>
</dbReference>
<keyword evidence="3" id="KW-0732">Signal</keyword>
<dbReference type="EMBL" id="JACYTN010000010">
    <property type="protein sequence ID" value="MBD8499313.1"/>
    <property type="molecule type" value="Genomic_DNA"/>
</dbReference>
<keyword evidence="2" id="KW-0408">Iron</keyword>
<dbReference type="PIRSF" id="PIRSF002825">
    <property type="entry name" value="CfbpA"/>
    <property type="match status" value="1"/>
</dbReference>
<proteinExistence type="inferred from homology"/>
<evidence type="ECO:0000256" key="1">
    <source>
        <dbReference type="ARBA" id="ARBA00008520"/>
    </source>
</evidence>
<evidence type="ECO:0000313" key="4">
    <source>
        <dbReference type="EMBL" id="MBD8499313.1"/>
    </source>
</evidence>
<comment type="caution">
    <text evidence="4">The sequence shown here is derived from an EMBL/GenBank/DDBJ whole genome shotgun (WGS) entry which is preliminary data.</text>
</comment>
<accession>A0ABR9B047</accession>
<keyword evidence="2" id="KW-0406">Ion transport</keyword>
<sequence length="368" mass="41067">MNKKVSVITVSLVVLVVLLIGAISGVIVNRTGENTNDNFFVNKREQAAVNKESVVHVYTSRHYTVDRKLYEQFTKATGIKVNEVKGTADELIDQLKREGEHTEADLFMTVDGGSLQAAKQNNVLQPIRSTALVEQVDERWRDVDDHWTAISARARVIVYAKDRVKPEELSTYEDLTSEKWKGRVLVRSSANLYNQSLLASLIKLNGAEEAGHWANGIAANMARQPEGGDRDQAYAIVDKVGDVALMNSYYIGQMLNSNKPEEVRAASRLGVYFPNQQTTGVHMNVSGVGLTKHAKNKENAIKLIEYMTSQVGQTLLSSESYEFPVNETTEMPPLLKEWGSFKAQAINYAELGNYQHEVAELFQQAGWK</sequence>
<keyword evidence="5" id="KW-1185">Reference proteome</keyword>
<evidence type="ECO:0000313" key="5">
    <source>
        <dbReference type="Proteomes" id="UP000634529"/>
    </source>
</evidence>
<keyword evidence="2" id="KW-0813">Transport</keyword>
<dbReference type="Pfam" id="PF13343">
    <property type="entry name" value="SBP_bac_6"/>
    <property type="match status" value="1"/>
</dbReference>
<evidence type="ECO:0000256" key="3">
    <source>
        <dbReference type="ARBA" id="ARBA00022729"/>
    </source>
</evidence>